<evidence type="ECO:0000313" key="3">
    <source>
        <dbReference type="EMBL" id="MBC5679848.1"/>
    </source>
</evidence>
<dbReference type="EMBL" id="JACOPD010000002">
    <property type="protein sequence ID" value="MBC5679848.1"/>
    <property type="molecule type" value="Genomic_DNA"/>
</dbReference>
<dbReference type="CDD" id="cd00254">
    <property type="entry name" value="LT-like"/>
    <property type="match status" value="1"/>
</dbReference>
<dbReference type="InterPro" id="IPR008258">
    <property type="entry name" value="Transglycosylase_SLT_dom_1"/>
</dbReference>
<accession>A0ABR7FYH9</accession>
<feature type="compositionally biased region" description="Low complexity" evidence="1">
    <location>
        <begin position="254"/>
        <end position="270"/>
    </location>
</feature>
<gene>
    <name evidence="3" type="ORF">H8S01_02590</name>
</gene>
<dbReference type="SUPFAM" id="SSF53955">
    <property type="entry name" value="Lysozyme-like"/>
    <property type="match status" value="1"/>
</dbReference>
<evidence type="ECO:0000256" key="1">
    <source>
        <dbReference type="SAM" id="MobiDB-lite"/>
    </source>
</evidence>
<name>A0ABR7FYH9_9FIRM</name>
<protein>
    <submittedName>
        <fullName evidence="3">Lytic transglycosylase domain-containing protein</fullName>
    </submittedName>
</protein>
<reference evidence="3 4" key="1">
    <citation type="submission" date="2020-08" db="EMBL/GenBank/DDBJ databases">
        <title>Genome public.</title>
        <authorList>
            <person name="Liu C."/>
            <person name="Sun Q."/>
        </authorList>
    </citation>
    <scope>NUCLEOTIDE SEQUENCE [LARGE SCALE GENOMIC DNA]</scope>
    <source>
        <strain evidence="3 4">NSJ-43</strain>
    </source>
</reference>
<feature type="region of interest" description="Disordered" evidence="1">
    <location>
        <begin position="250"/>
        <end position="270"/>
    </location>
</feature>
<dbReference type="InterPro" id="IPR023346">
    <property type="entry name" value="Lysozyme-like_dom_sf"/>
</dbReference>
<dbReference type="Gene3D" id="1.10.530.10">
    <property type="match status" value="1"/>
</dbReference>
<dbReference type="PANTHER" id="PTHR37423">
    <property type="entry name" value="SOLUBLE LYTIC MUREIN TRANSGLYCOSYLASE-RELATED"/>
    <property type="match status" value="1"/>
</dbReference>
<dbReference type="Pfam" id="PF01464">
    <property type="entry name" value="SLT"/>
    <property type="match status" value="1"/>
</dbReference>
<organism evidence="3 4">
    <name type="scientific">Lachnospira hominis</name>
    <name type="common">ex Liu et al. 2021</name>
    <dbReference type="NCBI Taxonomy" id="2763051"/>
    <lineage>
        <taxon>Bacteria</taxon>
        <taxon>Bacillati</taxon>
        <taxon>Bacillota</taxon>
        <taxon>Clostridia</taxon>
        <taxon>Lachnospirales</taxon>
        <taxon>Lachnospiraceae</taxon>
        <taxon>Lachnospira</taxon>
    </lineage>
</organism>
<feature type="domain" description="Transglycosylase SLT" evidence="2">
    <location>
        <begin position="49"/>
        <end position="145"/>
    </location>
</feature>
<comment type="caution">
    <text evidence="3">The sequence shown here is derived from an EMBL/GenBank/DDBJ whole genome shotgun (WGS) entry which is preliminary data.</text>
</comment>
<sequence length="323" mass="34656">MGMNVIQPVTILDGNQYLVQGPADKTGQATSFDNVYNRSCGDETLDEIFEDVSQEYGVNVNLLKAVAQAESGFDVNATSSCGAMGIMQLMPSTAESYGVEDPYDARQSITGGAKLLSWLLDDYNGNVSLALAGYNAGCGAVQKYGGVPPYDETVNYINKINDILDGALSNDSWTTDSMQATDLSHAYVSTGNAGNTYYPGLSVNTEVHSIGSGSGSKLNSYMSSNLFSYEDYEYFQNTITELLEKINGQGNSTDSKIQSVDSSNSVSSTSVPDLKHFDELQLNSVVMPAMSQAFQSIMKNSPQSFYEAQASAVSPLIAKLLEQ</sequence>
<evidence type="ECO:0000313" key="4">
    <source>
        <dbReference type="Proteomes" id="UP000628463"/>
    </source>
</evidence>
<keyword evidence="4" id="KW-1185">Reference proteome</keyword>
<dbReference type="PANTHER" id="PTHR37423:SF2">
    <property type="entry name" value="MEMBRANE-BOUND LYTIC MUREIN TRANSGLYCOSYLASE C"/>
    <property type="match status" value="1"/>
</dbReference>
<evidence type="ECO:0000259" key="2">
    <source>
        <dbReference type="Pfam" id="PF01464"/>
    </source>
</evidence>
<dbReference type="Proteomes" id="UP000628463">
    <property type="component" value="Unassembled WGS sequence"/>
</dbReference>
<proteinExistence type="predicted"/>